<evidence type="ECO:0000256" key="5">
    <source>
        <dbReference type="ARBA" id="ARBA00008819"/>
    </source>
</evidence>
<evidence type="ECO:0000313" key="17">
    <source>
        <dbReference type="Proteomes" id="UP000034081"/>
    </source>
</evidence>
<comment type="subunit">
    <text evidence="10">Monomer.</text>
</comment>
<dbReference type="EMBL" id="LBVL01000008">
    <property type="protein sequence ID" value="KKQ85287.1"/>
    <property type="molecule type" value="Genomic_DNA"/>
</dbReference>
<evidence type="ECO:0000256" key="10">
    <source>
        <dbReference type="HAMAP-Rule" id="MF_01038"/>
    </source>
</evidence>
<comment type="similarity">
    <text evidence="5 10">Belongs to the BPG-independent phosphoglycerate mutase family.</text>
</comment>
<feature type="binding site" evidence="13">
    <location>
        <position position="442"/>
    </location>
    <ligand>
        <name>Mn(2+)</name>
        <dbReference type="ChEBI" id="CHEBI:29035"/>
        <label>1</label>
    </ligand>
</feature>
<dbReference type="FunFam" id="3.40.1450.10:FF:000002">
    <property type="entry name" value="2,3-bisphosphoglycerate-independent phosphoglycerate mutase"/>
    <property type="match status" value="1"/>
</dbReference>
<dbReference type="InterPro" id="IPR017850">
    <property type="entry name" value="Alkaline_phosphatase_core_sf"/>
</dbReference>
<feature type="binding site" evidence="13">
    <location>
        <position position="479"/>
    </location>
    <ligand>
        <name>Mn(2+)</name>
        <dbReference type="ChEBI" id="CHEBI:29035"/>
        <label>2</label>
    </ligand>
</feature>
<feature type="binding site" evidence="13">
    <location>
        <position position="16"/>
    </location>
    <ligand>
        <name>Mn(2+)</name>
        <dbReference type="ChEBI" id="CHEBI:29035"/>
        <label>2</label>
    </ligand>
</feature>
<keyword evidence="7 10" id="KW-0324">Glycolysis</keyword>
<proteinExistence type="inferred from homology"/>
<feature type="domain" description="BPG-independent PGAM N-terminal" evidence="15">
    <location>
        <begin position="86"/>
        <end position="330"/>
    </location>
</feature>
<dbReference type="GO" id="GO:0006007">
    <property type="term" value="P:glucose catabolic process"/>
    <property type="evidence" value="ECO:0007669"/>
    <property type="project" value="InterPro"/>
</dbReference>
<feature type="binding site" evidence="10 12">
    <location>
        <begin position="157"/>
        <end position="158"/>
    </location>
    <ligand>
        <name>substrate</name>
    </ligand>
</feature>
<dbReference type="UniPathway" id="UPA00109">
    <property type="reaction ID" value="UER00186"/>
</dbReference>
<dbReference type="Gene3D" id="3.40.1450.10">
    <property type="entry name" value="BPG-independent phosphoglycerate mutase, domain B"/>
    <property type="match status" value="1"/>
</dbReference>
<evidence type="ECO:0000256" key="13">
    <source>
        <dbReference type="PIRSR" id="PIRSR001492-3"/>
    </source>
</evidence>
<evidence type="ECO:0000256" key="7">
    <source>
        <dbReference type="ARBA" id="ARBA00023152"/>
    </source>
</evidence>
<feature type="binding site" evidence="10 12">
    <location>
        <position position="189"/>
    </location>
    <ligand>
        <name>substrate</name>
    </ligand>
</feature>
<feature type="domain" description="Metalloenzyme" evidence="14">
    <location>
        <begin position="10"/>
        <end position="537"/>
    </location>
</feature>
<keyword evidence="9 10" id="KW-0413">Isomerase</keyword>
<evidence type="ECO:0000256" key="8">
    <source>
        <dbReference type="ARBA" id="ARBA00023211"/>
    </source>
</evidence>
<evidence type="ECO:0000256" key="2">
    <source>
        <dbReference type="ARBA" id="ARBA00001936"/>
    </source>
</evidence>
<comment type="function">
    <text evidence="3 10">Catalyzes the interconversion of 2-phosphoglycerate and 3-phosphoglycerate.</text>
</comment>
<comment type="pathway">
    <text evidence="4 10">Carbohydrate degradation; glycolysis; pyruvate from D-glyceraldehyde 3-phosphate: step 3/5.</text>
</comment>
<dbReference type="EC" id="5.4.2.12" evidence="10 11"/>
<dbReference type="SUPFAM" id="SSF64158">
    <property type="entry name" value="2,3-Bisphosphoglycerate-independent phosphoglycerate mutase, substrate-binding domain"/>
    <property type="match status" value="1"/>
</dbReference>
<feature type="binding site" evidence="10 12">
    <location>
        <position position="127"/>
    </location>
    <ligand>
        <name>substrate</name>
    </ligand>
</feature>
<comment type="caution">
    <text evidence="16">The sequence shown here is derived from an EMBL/GenBank/DDBJ whole genome shotgun (WGS) entry which is preliminary data.</text>
</comment>
<organism evidence="16 17">
    <name type="scientific">Candidatus Woesebacteria bacterium GW2011_GWB1_38_8</name>
    <dbReference type="NCBI Taxonomy" id="1618570"/>
    <lineage>
        <taxon>Bacteria</taxon>
        <taxon>Candidatus Woeseibacteriota</taxon>
    </lineage>
</organism>
<name>A0A0G0L2Q4_9BACT</name>
<dbReference type="PANTHER" id="PTHR31637:SF0">
    <property type="entry name" value="2,3-BISPHOSPHOGLYCERATE-INDEPENDENT PHOSPHOGLYCERATE MUTASE"/>
    <property type="match status" value="1"/>
</dbReference>
<evidence type="ECO:0000256" key="3">
    <source>
        <dbReference type="ARBA" id="ARBA00002315"/>
    </source>
</evidence>
<comment type="cofactor">
    <cofactor evidence="2">
        <name>Mn(2+)</name>
        <dbReference type="ChEBI" id="CHEBI:29035"/>
    </cofactor>
</comment>
<dbReference type="STRING" id="1618570.UT08_C0008G0043"/>
<accession>A0A0G0L2Q4</accession>
<dbReference type="InterPro" id="IPR011258">
    <property type="entry name" value="BPG-indep_PGM_N"/>
</dbReference>
<comment type="catalytic activity">
    <reaction evidence="1 10">
        <text>(2R)-2-phosphoglycerate = (2R)-3-phosphoglycerate</text>
        <dbReference type="Rhea" id="RHEA:15901"/>
        <dbReference type="ChEBI" id="CHEBI:58272"/>
        <dbReference type="ChEBI" id="CHEBI:58289"/>
        <dbReference type="EC" id="5.4.2.12"/>
    </reaction>
</comment>
<dbReference type="CDD" id="cd16010">
    <property type="entry name" value="iPGM"/>
    <property type="match status" value="1"/>
</dbReference>
<protein>
    <recommendedName>
        <fullName evidence="10 11">2,3-bisphosphoglycerate-independent phosphoglycerate mutase</fullName>
        <shortName evidence="10">BPG-independent PGAM</shortName>
        <shortName evidence="10">Phosphoglyceromutase</shortName>
        <shortName evidence="10">iPGM</shortName>
        <ecNumber evidence="10 11">5.4.2.12</ecNumber>
    </recommendedName>
</protein>
<dbReference type="InterPro" id="IPR006124">
    <property type="entry name" value="Metalloenzyme"/>
</dbReference>
<dbReference type="Pfam" id="PF06415">
    <property type="entry name" value="iPGM_N"/>
    <property type="match status" value="1"/>
</dbReference>
<dbReference type="NCBIfam" id="TIGR01307">
    <property type="entry name" value="pgm_bpd_ind"/>
    <property type="match status" value="1"/>
</dbReference>
<evidence type="ECO:0000256" key="6">
    <source>
        <dbReference type="ARBA" id="ARBA00022723"/>
    </source>
</evidence>
<dbReference type="InterPro" id="IPR036646">
    <property type="entry name" value="PGAM_B_sf"/>
</dbReference>
<feature type="binding site" evidence="13">
    <location>
        <position position="438"/>
    </location>
    <ligand>
        <name>Mn(2+)</name>
        <dbReference type="ChEBI" id="CHEBI:29035"/>
        <label>1</label>
    </ligand>
</feature>
<dbReference type="GO" id="GO:0030145">
    <property type="term" value="F:manganese ion binding"/>
    <property type="evidence" value="ECO:0007669"/>
    <property type="project" value="InterPro"/>
</dbReference>
<dbReference type="PATRIC" id="fig|1618570.3.peg.838"/>
<evidence type="ECO:0000313" key="16">
    <source>
        <dbReference type="EMBL" id="KKQ85287.1"/>
    </source>
</evidence>
<keyword evidence="6 13" id="KW-0479">Metal-binding</keyword>
<dbReference type="Gene3D" id="3.40.720.10">
    <property type="entry name" value="Alkaline Phosphatase, subunit A"/>
    <property type="match status" value="1"/>
</dbReference>
<feature type="binding site" evidence="13">
    <location>
        <position position="498"/>
    </location>
    <ligand>
        <name>Mn(2+)</name>
        <dbReference type="ChEBI" id="CHEBI:29035"/>
        <label>1</label>
    </ligand>
</feature>
<dbReference type="PIRSF" id="PIRSF001492">
    <property type="entry name" value="IPGAM"/>
    <property type="match status" value="1"/>
</dbReference>
<dbReference type="SUPFAM" id="SSF53649">
    <property type="entry name" value="Alkaline phosphatase-like"/>
    <property type="match status" value="1"/>
</dbReference>
<feature type="binding site" evidence="13">
    <location>
        <position position="480"/>
    </location>
    <ligand>
        <name>Mn(2+)</name>
        <dbReference type="ChEBI" id="CHEBI:29035"/>
        <label>2</label>
    </ligand>
</feature>
<dbReference type="GO" id="GO:0004619">
    <property type="term" value="F:phosphoglycerate mutase activity"/>
    <property type="evidence" value="ECO:0007669"/>
    <property type="project" value="UniProtKB-UniRule"/>
</dbReference>
<dbReference type="HAMAP" id="MF_01038">
    <property type="entry name" value="GpmI"/>
    <property type="match status" value="1"/>
</dbReference>
<dbReference type="GO" id="GO:0006096">
    <property type="term" value="P:glycolytic process"/>
    <property type="evidence" value="ECO:0007669"/>
    <property type="project" value="UniProtKB-UniRule"/>
</dbReference>
<feature type="binding site" evidence="10 12">
    <location>
        <begin position="265"/>
        <end position="268"/>
    </location>
    <ligand>
        <name>substrate</name>
    </ligand>
</feature>
<evidence type="ECO:0000256" key="12">
    <source>
        <dbReference type="PIRSR" id="PIRSR001492-2"/>
    </source>
</evidence>
<keyword evidence="8 13" id="KW-0464">Manganese</keyword>
<feature type="binding site" evidence="10 12">
    <location>
        <position position="195"/>
    </location>
    <ligand>
        <name>substrate</name>
    </ligand>
</feature>
<gene>
    <name evidence="10" type="primary">gpmI</name>
    <name evidence="16" type="ORF">UT08_C0008G0043</name>
</gene>
<reference evidence="16 17" key="1">
    <citation type="journal article" date="2015" name="Nature">
        <title>rRNA introns, odd ribosomes, and small enigmatic genomes across a large radiation of phyla.</title>
        <authorList>
            <person name="Brown C.T."/>
            <person name="Hug L.A."/>
            <person name="Thomas B.C."/>
            <person name="Sharon I."/>
            <person name="Castelle C.J."/>
            <person name="Singh A."/>
            <person name="Wilkins M.J."/>
            <person name="Williams K.H."/>
            <person name="Banfield J.F."/>
        </authorList>
    </citation>
    <scope>NUCLEOTIDE SEQUENCE [LARGE SCALE GENOMIC DNA]</scope>
</reference>
<evidence type="ECO:0000259" key="14">
    <source>
        <dbReference type="Pfam" id="PF01676"/>
    </source>
</evidence>
<dbReference type="Proteomes" id="UP000034081">
    <property type="component" value="Unassembled WGS sequence"/>
</dbReference>
<evidence type="ECO:0000256" key="11">
    <source>
        <dbReference type="NCBIfam" id="TIGR01307"/>
    </source>
</evidence>
<evidence type="ECO:0000256" key="4">
    <source>
        <dbReference type="ARBA" id="ARBA00004798"/>
    </source>
</evidence>
<dbReference type="AlphaFoldDB" id="A0A0G0L2Q4"/>
<dbReference type="Pfam" id="PF01676">
    <property type="entry name" value="Metalloenzyme"/>
    <property type="match status" value="1"/>
</dbReference>
<evidence type="ECO:0000259" key="15">
    <source>
        <dbReference type="Pfam" id="PF06415"/>
    </source>
</evidence>
<dbReference type="PANTHER" id="PTHR31637">
    <property type="entry name" value="2,3-BISPHOSPHOGLYCERATE-INDEPENDENT PHOSPHOGLYCERATE MUTASE"/>
    <property type="match status" value="1"/>
</dbReference>
<dbReference type="GO" id="GO:0005829">
    <property type="term" value="C:cytosol"/>
    <property type="evidence" value="ECO:0007669"/>
    <property type="project" value="TreeGrafter"/>
</dbReference>
<evidence type="ECO:0000256" key="1">
    <source>
        <dbReference type="ARBA" id="ARBA00000370"/>
    </source>
</evidence>
<sequence length="555" mass="61633">MTSKSVPKFVILAILDGWGIAPSSPGNAITQAKTINMDKFVASYPHGQLSASGVSVGLPGDEDGNTETGHLNLGAGRIVYQDLERINMAIADGSFFDNKVLKGAFEFAKKNKSNLHIMGLIGAGGAHSNIQHLFALIQMASKEKFKNLYLHLFTDGRDSPPTAAKTYVKMVMDVIEKEKVGNIATIMGRYWAMDRDQRWDRTQNAYFALTQAKGQLVKSAFEAIEMSYNDAKTDEFLEPFIITDASGIPIAKISDNDAVIFFNFRIDRPRQLTKSFIYKDFSKAPISFEYDPYKFKYEKEHNDKKSQIQKEPFERGKPLENLYFVSMTDYGKPIKDSGAKPAFPPEVVDMPLSGVISANNLSQLKITESEKERFVGFYFNGLRDKPYPLEERVIIPSAKVPTYDQKPEMCAKEITDELLHKMQIGEYKLVVINFANPDMVGHTGNIGACVAAIELVDECIGKIANFTIAYEGALLITADHGNAEEMINPKTGEIDTEHSDYPVPFIVIFREFLGKAQILRSGILADIATTILSFLNLPIPSGMTGSNLLSTIEVH</sequence>
<dbReference type="InterPro" id="IPR005995">
    <property type="entry name" value="Pgm_bpd_ind"/>
</dbReference>
<comment type="caution">
    <text evidence="10">Lacks conserved residue(s) required for the propagation of feature annotation.</text>
</comment>
<feature type="binding site" evidence="10 12">
    <location>
        <position position="371"/>
    </location>
    <ligand>
        <name>substrate</name>
    </ligand>
</feature>
<evidence type="ECO:0000256" key="9">
    <source>
        <dbReference type="ARBA" id="ARBA00023235"/>
    </source>
</evidence>